<evidence type="ECO:0000313" key="2">
    <source>
        <dbReference type="EMBL" id="GBL80884.1"/>
    </source>
</evidence>
<gene>
    <name evidence="2" type="ORF">AVEN_26302_1</name>
</gene>
<dbReference type="AlphaFoldDB" id="A0A4Y2APF2"/>
<protein>
    <submittedName>
        <fullName evidence="2">Uncharacterized protein</fullName>
    </submittedName>
</protein>
<organism evidence="2 3">
    <name type="scientific">Araneus ventricosus</name>
    <name type="common">Orbweaver spider</name>
    <name type="synonym">Epeira ventricosa</name>
    <dbReference type="NCBI Taxonomy" id="182803"/>
    <lineage>
        <taxon>Eukaryota</taxon>
        <taxon>Metazoa</taxon>
        <taxon>Ecdysozoa</taxon>
        <taxon>Arthropoda</taxon>
        <taxon>Chelicerata</taxon>
        <taxon>Arachnida</taxon>
        <taxon>Araneae</taxon>
        <taxon>Araneomorphae</taxon>
        <taxon>Entelegynae</taxon>
        <taxon>Araneoidea</taxon>
        <taxon>Araneidae</taxon>
        <taxon>Araneus</taxon>
    </lineage>
</organism>
<comment type="caution">
    <text evidence="2">The sequence shown here is derived from an EMBL/GenBank/DDBJ whole genome shotgun (WGS) entry which is preliminary data.</text>
</comment>
<dbReference type="EMBL" id="BGPR01000023">
    <property type="protein sequence ID" value="GBL80884.1"/>
    <property type="molecule type" value="Genomic_DNA"/>
</dbReference>
<accession>A0A4Y2APF2</accession>
<dbReference type="Proteomes" id="UP000499080">
    <property type="component" value="Unassembled WGS sequence"/>
</dbReference>
<sequence>MSQSDKEFHSRVAPIYTFVPKENEVEFLLEKTNEENGGRMERMWQVLRLKGGSASGNSKQEKAGSESSNPIALSGIIGKNRLQRSSNPPLCQGWGDQPKRDHERKLSWRVLEGLKGRRGRCPLTQFC</sequence>
<dbReference type="OrthoDB" id="6436691at2759"/>
<keyword evidence="3" id="KW-1185">Reference proteome</keyword>
<feature type="region of interest" description="Disordered" evidence="1">
    <location>
        <begin position="51"/>
        <end position="72"/>
    </location>
</feature>
<reference evidence="2 3" key="1">
    <citation type="journal article" date="2019" name="Sci. Rep.">
        <title>Orb-weaving spider Araneus ventricosus genome elucidates the spidroin gene catalogue.</title>
        <authorList>
            <person name="Kono N."/>
            <person name="Nakamura H."/>
            <person name="Ohtoshi R."/>
            <person name="Moran D.A.P."/>
            <person name="Shinohara A."/>
            <person name="Yoshida Y."/>
            <person name="Fujiwara M."/>
            <person name="Mori M."/>
            <person name="Tomita M."/>
            <person name="Arakawa K."/>
        </authorList>
    </citation>
    <scope>NUCLEOTIDE SEQUENCE [LARGE SCALE GENOMIC DNA]</scope>
</reference>
<name>A0A4Y2APF2_ARAVE</name>
<evidence type="ECO:0000313" key="3">
    <source>
        <dbReference type="Proteomes" id="UP000499080"/>
    </source>
</evidence>
<proteinExistence type="predicted"/>
<evidence type="ECO:0000256" key="1">
    <source>
        <dbReference type="SAM" id="MobiDB-lite"/>
    </source>
</evidence>